<evidence type="ECO:0000256" key="1">
    <source>
        <dbReference type="ARBA" id="ARBA00009943"/>
    </source>
</evidence>
<dbReference type="InterPro" id="IPR050644">
    <property type="entry name" value="PG_Glycine_Bridge_Synth"/>
</dbReference>
<dbReference type="GO" id="GO:0009252">
    <property type="term" value="P:peptidoglycan biosynthetic process"/>
    <property type="evidence" value="ECO:0007669"/>
    <property type="project" value="UniProtKB-KW"/>
</dbReference>
<dbReference type="EMBL" id="MHQM01000026">
    <property type="protein sequence ID" value="OHA03439.1"/>
    <property type="molecule type" value="Genomic_DNA"/>
</dbReference>
<dbReference type="InterPro" id="IPR016181">
    <property type="entry name" value="Acyl_CoA_acyltransferase"/>
</dbReference>
<keyword evidence="6" id="KW-0961">Cell wall biogenesis/degradation</keyword>
<name>A0A1G2KYA0_9BACT</name>
<evidence type="ECO:0000256" key="6">
    <source>
        <dbReference type="ARBA" id="ARBA00023316"/>
    </source>
</evidence>
<dbReference type="STRING" id="1802274.A3J58_03505"/>
<dbReference type="AlphaFoldDB" id="A0A1G2KYA0"/>
<sequence>MTAAQSFLQSPEWESFERSLGRTTWRVPLENSSLTGRVAGTLVVKRDLPLGLNYLYCPRPDFGIKNQESRIKIFDEIKKIATQERSIFLKIDPLGSLPPTTCNLQPSISIQPRETLILDIAGRPEGEMLAAMHEKTRYNIRLAERKNVLIRKEPEITGEKDLDTFWSLIQETAARDGFYTHPREYYKKLLGTRSEMFSNELFIAEYQGRPLAAALINFYGNTATYLHGASSGAHREVMAPHLLHWRIIQEALRRGYGHYDWWGIDERRWSGVTRFKRGFGGRQVAYPQSVNIAYRRVWYTLYAAAKRGTV</sequence>
<dbReference type="SUPFAM" id="SSF55729">
    <property type="entry name" value="Acyl-CoA N-acyltransferases (Nat)"/>
    <property type="match status" value="2"/>
</dbReference>
<evidence type="ECO:0000256" key="2">
    <source>
        <dbReference type="ARBA" id="ARBA00022679"/>
    </source>
</evidence>
<dbReference type="GO" id="GO:0016755">
    <property type="term" value="F:aminoacyltransferase activity"/>
    <property type="evidence" value="ECO:0007669"/>
    <property type="project" value="InterPro"/>
</dbReference>
<keyword evidence="2" id="KW-0808">Transferase</keyword>
<dbReference type="Pfam" id="PF02388">
    <property type="entry name" value="FemAB"/>
    <property type="match status" value="2"/>
</dbReference>
<dbReference type="PROSITE" id="PS51191">
    <property type="entry name" value="FEMABX"/>
    <property type="match status" value="1"/>
</dbReference>
<accession>A0A1G2KYA0</accession>
<evidence type="ECO:0000313" key="8">
    <source>
        <dbReference type="Proteomes" id="UP000178510"/>
    </source>
</evidence>
<evidence type="ECO:0000256" key="5">
    <source>
        <dbReference type="ARBA" id="ARBA00023315"/>
    </source>
</evidence>
<dbReference type="InterPro" id="IPR003447">
    <property type="entry name" value="FEMABX"/>
</dbReference>
<proteinExistence type="inferred from homology"/>
<comment type="caution">
    <text evidence="7">The sequence shown here is derived from an EMBL/GenBank/DDBJ whole genome shotgun (WGS) entry which is preliminary data.</text>
</comment>
<evidence type="ECO:0008006" key="9">
    <source>
        <dbReference type="Google" id="ProtNLM"/>
    </source>
</evidence>
<gene>
    <name evidence="7" type="ORF">A3J58_03505</name>
</gene>
<dbReference type="GO" id="GO:0071555">
    <property type="term" value="P:cell wall organization"/>
    <property type="evidence" value="ECO:0007669"/>
    <property type="project" value="UniProtKB-KW"/>
</dbReference>
<protein>
    <recommendedName>
        <fullName evidence="9">BioF2-like acetyltransferase domain-containing protein</fullName>
    </recommendedName>
</protein>
<reference evidence="7 8" key="1">
    <citation type="journal article" date="2016" name="Nat. Commun.">
        <title>Thousands of microbial genomes shed light on interconnected biogeochemical processes in an aquifer system.</title>
        <authorList>
            <person name="Anantharaman K."/>
            <person name="Brown C.T."/>
            <person name="Hug L.A."/>
            <person name="Sharon I."/>
            <person name="Castelle C.J."/>
            <person name="Probst A.J."/>
            <person name="Thomas B.C."/>
            <person name="Singh A."/>
            <person name="Wilkins M.J."/>
            <person name="Karaoz U."/>
            <person name="Brodie E.L."/>
            <person name="Williams K.H."/>
            <person name="Hubbard S.S."/>
            <person name="Banfield J.F."/>
        </authorList>
    </citation>
    <scope>NUCLEOTIDE SEQUENCE [LARGE SCALE GENOMIC DNA]</scope>
</reference>
<dbReference type="Gene3D" id="3.40.630.30">
    <property type="match status" value="1"/>
</dbReference>
<keyword evidence="3" id="KW-0133">Cell shape</keyword>
<evidence type="ECO:0000313" key="7">
    <source>
        <dbReference type="EMBL" id="OHA03439.1"/>
    </source>
</evidence>
<dbReference type="GO" id="GO:0008360">
    <property type="term" value="P:regulation of cell shape"/>
    <property type="evidence" value="ECO:0007669"/>
    <property type="project" value="UniProtKB-KW"/>
</dbReference>
<evidence type="ECO:0000256" key="4">
    <source>
        <dbReference type="ARBA" id="ARBA00022984"/>
    </source>
</evidence>
<dbReference type="PANTHER" id="PTHR36174:SF1">
    <property type="entry name" value="LIPID II:GLYCINE GLYCYLTRANSFERASE"/>
    <property type="match status" value="1"/>
</dbReference>
<comment type="similarity">
    <text evidence="1">Belongs to the FemABX family.</text>
</comment>
<dbReference type="PANTHER" id="PTHR36174">
    <property type="entry name" value="LIPID II:GLYCINE GLYCYLTRANSFERASE"/>
    <property type="match status" value="1"/>
</dbReference>
<dbReference type="Proteomes" id="UP000178510">
    <property type="component" value="Unassembled WGS sequence"/>
</dbReference>
<keyword evidence="4" id="KW-0573">Peptidoglycan synthesis</keyword>
<evidence type="ECO:0000256" key="3">
    <source>
        <dbReference type="ARBA" id="ARBA00022960"/>
    </source>
</evidence>
<organism evidence="7 8">
    <name type="scientific">Candidatus Sungbacteria bacterium RIFCSPHIGHO2_02_FULL_52_23</name>
    <dbReference type="NCBI Taxonomy" id="1802274"/>
    <lineage>
        <taxon>Bacteria</taxon>
        <taxon>Candidatus Sungiibacteriota</taxon>
    </lineage>
</organism>
<keyword evidence="5" id="KW-0012">Acyltransferase</keyword>